<accession>A0ABY6IU61</accession>
<keyword evidence="1" id="KW-0812">Transmembrane</keyword>
<evidence type="ECO:0000256" key="1">
    <source>
        <dbReference type="SAM" id="Phobius"/>
    </source>
</evidence>
<keyword evidence="1" id="KW-0472">Membrane</keyword>
<feature type="transmembrane region" description="Helical" evidence="1">
    <location>
        <begin position="50"/>
        <end position="69"/>
    </location>
</feature>
<keyword evidence="3" id="KW-1185">Reference proteome</keyword>
<dbReference type="Proteomes" id="UP001163882">
    <property type="component" value="Chromosome"/>
</dbReference>
<evidence type="ECO:0000313" key="2">
    <source>
        <dbReference type="EMBL" id="UYQ73979.1"/>
    </source>
</evidence>
<reference evidence="2" key="1">
    <citation type="submission" date="2022-10" db="EMBL/GenBank/DDBJ databases">
        <title>YIM 151497 complete genome.</title>
        <authorList>
            <person name="Chen X."/>
        </authorList>
    </citation>
    <scope>NUCLEOTIDE SEQUENCE</scope>
    <source>
        <strain evidence="2">YIM 151497</strain>
    </source>
</reference>
<organism evidence="2 3">
    <name type="scientific">Pelagibacterium flavum</name>
    <dbReference type="NCBI Taxonomy" id="2984530"/>
    <lineage>
        <taxon>Bacteria</taxon>
        <taxon>Pseudomonadati</taxon>
        <taxon>Pseudomonadota</taxon>
        <taxon>Alphaproteobacteria</taxon>
        <taxon>Hyphomicrobiales</taxon>
        <taxon>Devosiaceae</taxon>
        <taxon>Pelagibacterium</taxon>
    </lineage>
</organism>
<dbReference type="EMBL" id="CP107716">
    <property type="protein sequence ID" value="UYQ73979.1"/>
    <property type="molecule type" value="Genomic_DNA"/>
</dbReference>
<gene>
    <name evidence="2" type="ORF">OF122_09540</name>
</gene>
<dbReference type="RefSeq" id="WP_264227527.1">
    <property type="nucleotide sequence ID" value="NZ_CP107716.1"/>
</dbReference>
<protein>
    <submittedName>
        <fullName evidence="2">Uncharacterized protein</fullName>
    </submittedName>
</protein>
<name>A0ABY6IU61_9HYPH</name>
<sequence>MFSNISRILATLAFIIGLFRLGLGFAIATEVIGPYEQALARYTGASSSGAVIDQSIYVIVFALALGTLAEIGRSVRKLSGA</sequence>
<proteinExistence type="predicted"/>
<evidence type="ECO:0000313" key="3">
    <source>
        <dbReference type="Proteomes" id="UP001163882"/>
    </source>
</evidence>
<keyword evidence="1" id="KW-1133">Transmembrane helix</keyword>